<keyword evidence="7 8" id="KW-0472">Membrane</keyword>
<dbReference type="Pfam" id="PF02028">
    <property type="entry name" value="BCCT"/>
    <property type="match status" value="1"/>
</dbReference>
<keyword evidence="6 8" id="KW-1133">Transmembrane helix</keyword>
<evidence type="ECO:0000313" key="10">
    <source>
        <dbReference type="Proteomes" id="UP000198668"/>
    </source>
</evidence>
<comment type="subcellular location">
    <subcellularLocation>
        <location evidence="1">Cell membrane</location>
        <topology evidence="1">Multi-pass membrane protein</topology>
    </subcellularLocation>
</comment>
<feature type="transmembrane region" description="Helical" evidence="8">
    <location>
        <begin position="321"/>
        <end position="339"/>
    </location>
</feature>
<feature type="transmembrane region" description="Helical" evidence="8">
    <location>
        <begin position="410"/>
        <end position="437"/>
    </location>
</feature>
<evidence type="ECO:0000256" key="2">
    <source>
        <dbReference type="ARBA" id="ARBA00005658"/>
    </source>
</evidence>
<accession>A0A1I3BNZ8</accession>
<evidence type="ECO:0000256" key="8">
    <source>
        <dbReference type="SAM" id="Phobius"/>
    </source>
</evidence>
<evidence type="ECO:0000256" key="3">
    <source>
        <dbReference type="ARBA" id="ARBA00022448"/>
    </source>
</evidence>
<feature type="transmembrane region" description="Helical" evidence="8">
    <location>
        <begin position="351"/>
        <end position="375"/>
    </location>
</feature>
<evidence type="ECO:0000256" key="7">
    <source>
        <dbReference type="ARBA" id="ARBA00023136"/>
    </source>
</evidence>
<dbReference type="GO" id="GO:0005886">
    <property type="term" value="C:plasma membrane"/>
    <property type="evidence" value="ECO:0007669"/>
    <property type="project" value="UniProtKB-SubCell"/>
</dbReference>
<feature type="transmembrane region" description="Helical" evidence="8">
    <location>
        <begin position="258"/>
        <end position="278"/>
    </location>
</feature>
<dbReference type="Proteomes" id="UP000198668">
    <property type="component" value="Unassembled WGS sequence"/>
</dbReference>
<proteinExistence type="inferred from homology"/>
<dbReference type="InterPro" id="IPR000060">
    <property type="entry name" value="BCCT_transptr"/>
</dbReference>
<gene>
    <name evidence="9" type="ORF">SAMN04489868_10827</name>
</gene>
<evidence type="ECO:0000256" key="4">
    <source>
        <dbReference type="ARBA" id="ARBA00022475"/>
    </source>
</evidence>
<feature type="transmembrane region" description="Helical" evidence="8">
    <location>
        <begin position="230"/>
        <end position="246"/>
    </location>
</feature>
<dbReference type="AlphaFoldDB" id="A0A1I3BNZ8"/>
<dbReference type="PANTHER" id="PTHR30047">
    <property type="entry name" value="HIGH-AFFINITY CHOLINE TRANSPORT PROTEIN-RELATED"/>
    <property type="match status" value="1"/>
</dbReference>
<dbReference type="PANTHER" id="PTHR30047:SF7">
    <property type="entry name" value="HIGH-AFFINITY CHOLINE TRANSPORT PROTEIN"/>
    <property type="match status" value="1"/>
</dbReference>
<keyword evidence="4" id="KW-1003">Cell membrane</keyword>
<evidence type="ECO:0000256" key="1">
    <source>
        <dbReference type="ARBA" id="ARBA00004651"/>
    </source>
</evidence>
<feature type="transmembrane region" description="Helical" evidence="8">
    <location>
        <begin position="52"/>
        <end position="72"/>
    </location>
</feature>
<organism evidence="9 10">
    <name type="scientific">Pisciglobus halotolerans</name>
    <dbReference type="NCBI Taxonomy" id="745365"/>
    <lineage>
        <taxon>Bacteria</taxon>
        <taxon>Bacillati</taxon>
        <taxon>Bacillota</taxon>
        <taxon>Bacilli</taxon>
        <taxon>Lactobacillales</taxon>
        <taxon>Carnobacteriaceae</taxon>
    </lineage>
</organism>
<feature type="transmembrane region" description="Helical" evidence="8">
    <location>
        <begin position="449"/>
        <end position="469"/>
    </location>
</feature>
<dbReference type="OrthoDB" id="9775735at2"/>
<feature type="transmembrane region" description="Helical" evidence="8">
    <location>
        <begin position="92"/>
        <end position="112"/>
    </location>
</feature>
<dbReference type="RefSeq" id="WP_092091735.1">
    <property type="nucleotide sequence ID" value="NZ_FOQE01000008.1"/>
</dbReference>
<feature type="transmembrane region" description="Helical" evidence="8">
    <location>
        <begin position="475"/>
        <end position="496"/>
    </location>
</feature>
<name>A0A1I3BNZ8_9LACT</name>
<evidence type="ECO:0000313" key="9">
    <source>
        <dbReference type="EMBL" id="SFH63977.1"/>
    </source>
</evidence>
<dbReference type="NCBIfam" id="TIGR00842">
    <property type="entry name" value="bcct"/>
    <property type="match status" value="1"/>
</dbReference>
<keyword evidence="5 8" id="KW-0812">Transmembrane</keyword>
<sequence length="505" mass="56036">MMNKKKNYRAYMISVIICVLFTAWGTLPESLIGKFSLNRVANYLQGVISTEFGWLYILLMVAILMIVIFLLFSKYGDIKLGKPDDEPQFNYISWIAMLFSAGMGIGLVFWGASEPIIHLHDPAVPSTDMMKNARESMTYTFFHWGLQPWALYAFIALIIAYTTFRKGKPALISESVTPLFKEKRRETVATVVNVIAIIATAFGVATSLGLGAQQITGGLNFLNSNIPNSFWSQFIVVVVVTILYLISSTSGLDKGVKILSNANIVLAVLLMLAVLVIGPTSYLMDLFVQSIGNYIQSLPSISFRLAPFDVGNRRWINEWTLFYWSWWISWAPYVSSFIARISKGRTIKEFIGGVLIVPTLFTFLWFSVFGGTGIWQELFNNSNLIQTIAEKGEETGLFAMLANYGSLGKIIMGIAILLISTFFITSADSATYVLAMFSTNGSLAPTQNIKVIWGILQSSIAVILLYAGGLESLQAVAVLASFPFLFVIILMGVNFFKWLVAEKAD</sequence>
<dbReference type="GO" id="GO:0022857">
    <property type="term" value="F:transmembrane transporter activity"/>
    <property type="evidence" value="ECO:0007669"/>
    <property type="project" value="InterPro"/>
</dbReference>
<dbReference type="EMBL" id="FOQE01000008">
    <property type="protein sequence ID" value="SFH63977.1"/>
    <property type="molecule type" value="Genomic_DNA"/>
</dbReference>
<feature type="transmembrane region" description="Helical" evidence="8">
    <location>
        <begin position="188"/>
        <end position="210"/>
    </location>
</feature>
<feature type="transmembrane region" description="Helical" evidence="8">
    <location>
        <begin position="146"/>
        <end position="164"/>
    </location>
</feature>
<evidence type="ECO:0000256" key="6">
    <source>
        <dbReference type="ARBA" id="ARBA00022989"/>
    </source>
</evidence>
<evidence type="ECO:0000256" key="5">
    <source>
        <dbReference type="ARBA" id="ARBA00022692"/>
    </source>
</evidence>
<keyword evidence="3" id="KW-0813">Transport</keyword>
<reference evidence="9 10" key="1">
    <citation type="submission" date="2016-10" db="EMBL/GenBank/DDBJ databases">
        <authorList>
            <person name="de Groot N.N."/>
        </authorList>
    </citation>
    <scope>NUCLEOTIDE SEQUENCE [LARGE SCALE GENOMIC DNA]</scope>
    <source>
        <strain evidence="9 10">DSM 27630</strain>
    </source>
</reference>
<comment type="similarity">
    <text evidence="2">Belongs to the BCCT transporter (TC 2.A.15) family.</text>
</comment>
<keyword evidence="10" id="KW-1185">Reference proteome</keyword>
<protein>
    <submittedName>
        <fullName evidence="9">Glycine betaine transporter</fullName>
    </submittedName>
</protein>